<dbReference type="AlphaFoldDB" id="A0A1I0ISZ6"/>
<evidence type="ECO:0000313" key="2">
    <source>
        <dbReference type="EMBL" id="SEU00319.1"/>
    </source>
</evidence>
<dbReference type="GeneID" id="93279261"/>
<sequence length="519" mass="58848">MTDEKLGKNWEQKRYEDTLTQVYTSQDEQETIFKAVRLRDYQDKEEVRLCIAKDDRLVKALQTPLSKLGEKINEVINYGVVVSYVDRASLIKEVYRLYQGIPVIDKVEGLGWQYSADGEVKAFAGSEFIGIDGKDKVADIEAGLPIKKGMDNMETINSYMNKNVVREIVMLYNLTAPVAGMLKQCFILSLHGKSSTGKTTLAKLAASQTCSPEYDRLCKTLNTTDNASEKGLEGIKGLGVLLDDTSLTNKGFDWDRFLYRLSTGRTKERLNRDCQVMEARRFYSTIVLTTEMSILSKVDPNREGNNGRIIEIPVKEGIAFDDDVECRGMELYYRKNYGNALPTLVKKIIGLGCAEVKDMVYSEELDLRKAYAEQDVVVKRHFLEIAALRVTARMANQYLGYQFHIEDITAFLIENIAVSLIDTREMQPADRVYTVLYPELVNVAGVSKEIDGKVYRYIEGKVFKNLVDTHCKGISCKEAKNILWERNLLLKIGNTFSIVKNVGNGEELRGYWLICEGEK</sequence>
<evidence type="ECO:0000313" key="3">
    <source>
        <dbReference type="Proteomes" id="UP000198508"/>
    </source>
</evidence>
<dbReference type="STRING" id="460384.SAMN05216313_12381"/>
<reference evidence="3" key="1">
    <citation type="submission" date="2016-10" db="EMBL/GenBank/DDBJ databases">
        <authorList>
            <person name="Varghese N."/>
            <person name="Submissions S."/>
        </authorList>
    </citation>
    <scope>NUCLEOTIDE SEQUENCE [LARGE SCALE GENOMIC DNA]</scope>
    <source>
        <strain evidence="3">NLAE-zl-G277</strain>
    </source>
</reference>
<dbReference type="Proteomes" id="UP000198508">
    <property type="component" value="Unassembled WGS sequence"/>
</dbReference>
<feature type="domain" description="DUF927" evidence="1">
    <location>
        <begin position="37"/>
        <end position="278"/>
    </location>
</feature>
<keyword evidence="3" id="KW-1185">Reference proteome</keyword>
<gene>
    <name evidence="2" type="ORF">SAMN05216313_12381</name>
</gene>
<dbReference type="Pfam" id="PF06048">
    <property type="entry name" value="DUF927"/>
    <property type="match status" value="1"/>
</dbReference>
<accession>A0A1I0ISZ6</accession>
<proteinExistence type="predicted"/>
<dbReference type="InterPro" id="IPR009270">
    <property type="entry name" value="DUF927"/>
</dbReference>
<name>A0A1I0ISZ6_9FIRM</name>
<evidence type="ECO:0000259" key="1">
    <source>
        <dbReference type="Pfam" id="PF06048"/>
    </source>
</evidence>
<protein>
    <recommendedName>
        <fullName evidence="1">DUF927 domain-containing protein</fullName>
    </recommendedName>
</protein>
<organism evidence="2 3">
    <name type="scientific">Enterocloster lavalensis</name>
    <dbReference type="NCBI Taxonomy" id="460384"/>
    <lineage>
        <taxon>Bacteria</taxon>
        <taxon>Bacillati</taxon>
        <taxon>Bacillota</taxon>
        <taxon>Clostridia</taxon>
        <taxon>Lachnospirales</taxon>
        <taxon>Lachnospiraceae</taxon>
        <taxon>Enterocloster</taxon>
    </lineage>
</organism>
<dbReference type="RefSeq" id="WP_166434560.1">
    <property type="nucleotide sequence ID" value="NZ_FOIM01000023.1"/>
</dbReference>
<dbReference type="EMBL" id="FOIM01000023">
    <property type="protein sequence ID" value="SEU00319.1"/>
    <property type="molecule type" value="Genomic_DNA"/>
</dbReference>